<evidence type="ECO:0000256" key="2">
    <source>
        <dbReference type="SAM" id="MobiDB-lite"/>
    </source>
</evidence>
<name>A0A564YEA2_HYMDI</name>
<dbReference type="GO" id="GO:0003723">
    <property type="term" value="F:RNA binding"/>
    <property type="evidence" value="ECO:0007669"/>
    <property type="project" value="UniProtKB-KW"/>
</dbReference>
<feature type="compositionally biased region" description="Polar residues" evidence="2">
    <location>
        <begin position="70"/>
        <end position="94"/>
    </location>
</feature>
<gene>
    <name evidence="4" type="ORF">WMSIL1_LOCUS5125</name>
</gene>
<dbReference type="AlphaFoldDB" id="A0A564YEA2"/>
<organism evidence="4 5">
    <name type="scientific">Hymenolepis diminuta</name>
    <name type="common">Rat tapeworm</name>
    <dbReference type="NCBI Taxonomy" id="6216"/>
    <lineage>
        <taxon>Eukaryota</taxon>
        <taxon>Metazoa</taxon>
        <taxon>Spiralia</taxon>
        <taxon>Lophotrochozoa</taxon>
        <taxon>Platyhelminthes</taxon>
        <taxon>Cestoda</taxon>
        <taxon>Eucestoda</taxon>
        <taxon>Cyclophyllidea</taxon>
        <taxon>Hymenolepididae</taxon>
        <taxon>Hymenolepis</taxon>
    </lineage>
</organism>
<evidence type="ECO:0000313" key="4">
    <source>
        <dbReference type="EMBL" id="VUZ44923.1"/>
    </source>
</evidence>
<dbReference type="InterPro" id="IPR025715">
    <property type="entry name" value="FoP_C"/>
</dbReference>
<evidence type="ECO:0000313" key="5">
    <source>
        <dbReference type="Proteomes" id="UP000321570"/>
    </source>
</evidence>
<feature type="compositionally biased region" description="Low complexity" evidence="2">
    <location>
        <begin position="105"/>
        <end position="115"/>
    </location>
</feature>
<reference evidence="4 5" key="1">
    <citation type="submission" date="2019-07" db="EMBL/GenBank/DDBJ databases">
        <authorList>
            <person name="Jastrzebski P J."/>
            <person name="Paukszto L."/>
            <person name="Jastrzebski P J."/>
        </authorList>
    </citation>
    <scope>NUCLEOTIDE SEQUENCE [LARGE SCALE GENOMIC DNA]</scope>
    <source>
        <strain evidence="4 5">WMS-il1</strain>
    </source>
</reference>
<keyword evidence="5" id="KW-1185">Reference proteome</keyword>
<evidence type="ECO:0000256" key="1">
    <source>
        <dbReference type="ARBA" id="ARBA00022884"/>
    </source>
</evidence>
<sequence length="160" mass="17915">MRPRMVLPIRLYSSSSITLNERFRRLEYSHSRRGGPTPLGIRHTNSQRTPAALRLGQKFTGFPRGRGRPSKNSGRPSNQKPSISTAQPLPYTSSARGNGFRGRGRFTPGRGAARALQKRRRRTRRFNHGGGVAANNTDPEKVRADLDKELNEYMEGTDGK</sequence>
<dbReference type="Pfam" id="PF13865">
    <property type="entry name" value="FoP_duplication"/>
    <property type="match status" value="1"/>
</dbReference>
<feature type="domain" description="Chromatin target of PRMT1 protein C-terminal" evidence="3">
    <location>
        <begin position="97"/>
        <end position="155"/>
    </location>
</feature>
<feature type="region of interest" description="Disordered" evidence="2">
    <location>
        <begin position="28"/>
        <end position="143"/>
    </location>
</feature>
<evidence type="ECO:0000259" key="3">
    <source>
        <dbReference type="Pfam" id="PF13865"/>
    </source>
</evidence>
<protein>
    <recommendedName>
        <fullName evidence="3">Chromatin target of PRMT1 protein C-terminal domain-containing protein</fullName>
    </recommendedName>
</protein>
<feature type="compositionally biased region" description="Basic residues" evidence="2">
    <location>
        <begin position="116"/>
        <end position="127"/>
    </location>
</feature>
<proteinExistence type="predicted"/>
<dbReference type="EMBL" id="CABIJS010000155">
    <property type="protein sequence ID" value="VUZ44923.1"/>
    <property type="molecule type" value="Genomic_DNA"/>
</dbReference>
<keyword evidence="1" id="KW-0694">RNA-binding</keyword>
<accession>A0A564YEA2</accession>
<dbReference type="Proteomes" id="UP000321570">
    <property type="component" value="Unassembled WGS sequence"/>
</dbReference>